<dbReference type="InterPro" id="IPR002347">
    <property type="entry name" value="SDR_fam"/>
</dbReference>
<keyword evidence="1" id="KW-0560">Oxidoreductase</keyword>
<gene>
    <name evidence="2" type="ORF">AJ80_00087</name>
</gene>
<dbReference type="InterPro" id="IPR036291">
    <property type="entry name" value="NAD(P)-bd_dom_sf"/>
</dbReference>
<sequence length="333" mass="37264">MLSGLWRLGYQSFHPPPEPTASFAGKTILITGANTGLGLEASVKFVALGVSSLIIGCRNAERGQKAKEVIEQRTQRTGIVQIWPLDMGNFKSVKEFADRVNKEVVRLDSAVLNAGSLQRAYKVSPDGWEETLQVNTLSTVLLGLLLLPKLRANSTLDDPAHLSFVSSGSHMLVKPERLRTDGNLLEHLSDEARFIGQSQYAISKLLLEFAVKNIANRVRQDNGQIDVIVNSMSPGFCRSGLGRQFNKFYERWLMIPFYWIFARTTEEGSRSLVNVTLQGAEIHGKFWNENHYPDDKPTSLTRTEEGLEFQNKAWGEMIEVLERVSPEVKELAS</sequence>
<evidence type="ECO:0000256" key="1">
    <source>
        <dbReference type="ARBA" id="ARBA00023002"/>
    </source>
</evidence>
<reference evidence="2 3" key="1">
    <citation type="submission" date="2017-10" db="EMBL/GenBank/DDBJ databases">
        <title>Comparative genomics in systemic dimorphic fungi from Ajellomycetaceae.</title>
        <authorList>
            <person name="Munoz J.F."/>
            <person name="Mcewen J.G."/>
            <person name="Clay O.K."/>
            <person name="Cuomo C.A."/>
        </authorList>
    </citation>
    <scope>NUCLEOTIDE SEQUENCE [LARGE SCALE GENOMIC DNA]</scope>
    <source>
        <strain evidence="2 3">UAMH7299</strain>
    </source>
</reference>
<dbReference type="PANTHER" id="PTHR43157:SF22">
    <property type="entry name" value="SHORT-CHAIN DEHYDROGENASE_REDUCTASE PHMF"/>
    <property type="match status" value="1"/>
</dbReference>
<evidence type="ECO:0000313" key="3">
    <source>
        <dbReference type="Proteomes" id="UP000224634"/>
    </source>
</evidence>
<organism evidence="2 3">
    <name type="scientific">Polytolypa hystricis (strain UAMH7299)</name>
    <dbReference type="NCBI Taxonomy" id="1447883"/>
    <lineage>
        <taxon>Eukaryota</taxon>
        <taxon>Fungi</taxon>
        <taxon>Dikarya</taxon>
        <taxon>Ascomycota</taxon>
        <taxon>Pezizomycotina</taxon>
        <taxon>Eurotiomycetes</taxon>
        <taxon>Eurotiomycetidae</taxon>
        <taxon>Onygenales</taxon>
        <taxon>Onygenales incertae sedis</taxon>
        <taxon>Polytolypa</taxon>
    </lineage>
</organism>
<dbReference type="OrthoDB" id="542013at2759"/>
<dbReference type="EMBL" id="PDNA01000001">
    <property type="protein sequence ID" value="PGH28197.1"/>
    <property type="molecule type" value="Genomic_DNA"/>
</dbReference>
<comment type="caution">
    <text evidence="2">The sequence shown here is derived from an EMBL/GenBank/DDBJ whole genome shotgun (WGS) entry which is preliminary data.</text>
</comment>
<dbReference type="GO" id="GO:0016491">
    <property type="term" value="F:oxidoreductase activity"/>
    <property type="evidence" value="ECO:0007669"/>
    <property type="project" value="UniProtKB-KW"/>
</dbReference>
<dbReference type="SUPFAM" id="SSF51735">
    <property type="entry name" value="NAD(P)-binding Rossmann-fold domains"/>
    <property type="match status" value="1"/>
</dbReference>
<proteinExistence type="predicted"/>
<protein>
    <submittedName>
        <fullName evidence="2">Uncharacterized protein</fullName>
    </submittedName>
</protein>
<dbReference type="PANTHER" id="PTHR43157">
    <property type="entry name" value="PHOSPHATIDYLINOSITOL-GLYCAN BIOSYNTHESIS CLASS F PROTEIN-RELATED"/>
    <property type="match status" value="1"/>
</dbReference>
<evidence type="ECO:0000313" key="2">
    <source>
        <dbReference type="EMBL" id="PGH28197.1"/>
    </source>
</evidence>
<accession>A0A2B7Z5S1</accession>
<name>A0A2B7Z5S1_POLH7</name>
<dbReference type="STRING" id="1447883.A0A2B7Z5S1"/>
<dbReference type="Proteomes" id="UP000224634">
    <property type="component" value="Unassembled WGS sequence"/>
</dbReference>
<dbReference type="Gene3D" id="3.40.50.720">
    <property type="entry name" value="NAD(P)-binding Rossmann-like Domain"/>
    <property type="match status" value="1"/>
</dbReference>
<dbReference type="AlphaFoldDB" id="A0A2B7Z5S1"/>
<keyword evidence="3" id="KW-1185">Reference proteome</keyword>
<dbReference type="PRINTS" id="PR00081">
    <property type="entry name" value="GDHRDH"/>
</dbReference>
<dbReference type="Pfam" id="PF00106">
    <property type="entry name" value="adh_short"/>
    <property type="match status" value="1"/>
</dbReference>